<accession>A0AAJ0IZI9</accession>
<gene>
    <name evidence="1" type="ORF">OR61_07480</name>
</gene>
<dbReference type="EMBL" id="JSYJ01000034">
    <property type="protein sequence ID" value="KHM95929.1"/>
    <property type="molecule type" value="Genomic_DNA"/>
</dbReference>
<evidence type="ECO:0000313" key="1">
    <source>
        <dbReference type="EMBL" id="KHM95929.1"/>
    </source>
</evidence>
<evidence type="ECO:0000313" key="2">
    <source>
        <dbReference type="Proteomes" id="UP000030969"/>
    </source>
</evidence>
<organism evidence="1 2">
    <name type="scientific">Xanthomonas vesicatoria</name>
    <dbReference type="NCBI Taxonomy" id="56460"/>
    <lineage>
        <taxon>Bacteria</taxon>
        <taxon>Pseudomonadati</taxon>
        <taxon>Pseudomonadota</taxon>
        <taxon>Gammaproteobacteria</taxon>
        <taxon>Lysobacterales</taxon>
        <taxon>Lysobacteraceae</taxon>
        <taxon>Xanthomonas</taxon>
    </lineage>
</organism>
<dbReference type="Proteomes" id="UP000030969">
    <property type="component" value="Unassembled WGS sequence"/>
</dbReference>
<sequence length="75" mass="8340">MDAIHIAYPQIAACIAARGIQIRVREEVQLHIAAPQDGVPRVMRMRLALEAKPTIERQRLRDGAAGKDWDGLVVL</sequence>
<comment type="caution">
    <text evidence="1">The sequence shown here is derived from an EMBL/GenBank/DDBJ whole genome shotgun (WGS) entry which is preliminary data.</text>
</comment>
<dbReference type="AlphaFoldDB" id="A0AAJ0IZI9"/>
<reference evidence="1 2" key="1">
    <citation type="submission" date="2014-11" db="EMBL/GenBank/DDBJ databases">
        <title>Draft Genome Sequences of Xanthomonas vesicatoria Strains from the Balkan Peninsula.</title>
        <authorList>
            <person name="Vancheva T."/>
            <person name="Lefeuvre P."/>
            <person name="Bogatzevska N."/>
            <person name="Moncheva P."/>
            <person name="Koebnik R."/>
        </authorList>
    </citation>
    <scope>NUCLEOTIDE SEQUENCE [LARGE SCALE GENOMIC DNA]</scope>
    <source>
        <strain evidence="1 2">53M</strain>
    </source>
</reference>
<name>A0AAJ0IZI9_9XANT</name>
<proteinExistence type="predicted"/>
<protein>
    <submittedName>
        <fullName evidence="1">Uncharacterized protein</fullName>
    </submittedName>
</protein>